<evidence type="ECO:0000313" key="1">
    <source>
        <dbReference type="EMBL" id="ADQ78285.1"/>
    </source>
</evidence>
<dbReference type="eggNOG" id="COG0457">
    <property type="taxonomic scope" value="Bacteria"/>
</dbReference>
<gene>
    <name evidence="1" type="ordered locus">Palpr_0123</name>
</gene>
<organism evidence="1 2">
    <name type="scientific">Paludibacter propionicigenes (strain DSM 17365 / JCM 13257 / WB4)</name>
    <dbReference type="NCBI Taxonomy" id="694427"/>
    <lineage>
        <taxon>Bacteria</taxon>
        <taxon>Pseudomonadati</taxon>
        <taxon>Bacteroidota</taxon>
        <taxon>Bacteroidia</taxon>
        <taxon>Bacteroidales</taxon>
        <taxon>Paludibacteraceae</taxon>
        <taxon>Paludibacter</taxon>
    </lineage>
</organism>
<dbReference type="InterPro" id="IPR011990">
    <property type="entry name" value="TPR-like_helical_dom_sf"/>
</dbReference>
<evidence type="ECO:0000313" key="2">
    <source>
        <dbReference type="Proteomes" id="UP000008718"/>
    </source>
</evidence>
<sequence>MRTQKLKFILLTFGVVFITSCSTPLLYTSLDVLRPAQVAFAPEAKSLLLVNNTVVQPPYQGHKTEQLNKKAKNVDISTDSLSIYCLGALLEDVEGKDFFSTINLVPNSTNKTNDFSKITELDENTVKSLCQANHANAILSLDKLQVIDNMYESYVESFTAENTFVATIELQFESTWSIHYLNKPDVTKVKFKDVVTWESSSDNIKQAVKELPKRTDALIDGALAVGRKCVDRFIPYWDKVDRYFYDSKNKTMKQGMDSVYVKNWKSAINLWETAYNTEKSRLTKSQAANNLAIAYEITGNLDNALLYAKTCFSLLGELSTPNYDSVMRIANYIEELNTRKKEIDSLKIQLAE</sequence>
<dbReference type="Pfam" id="PF19867">
    <property type="entry name" value="DUF6340"/>
    <property type="match status" value="1"/>
</dbReference>
<dbReference type="AlphaFoldDB" id="E4T095"/>
<dbReference type="RefSeq" id="WP_013443654.1">
    <property type="nucleotide sequence ID" value="NC_014734.1"/>
</dbReference>
<protein>
    <recommendedName>
        <fullName evidence="3">Tetratricopeptide repeat protein</fullName>
    </recommendedName>
</protein>
<dbReference type="InterPro" id="IPR045921">
    <property type="entry name" value="DUF6340"/>
</dbReference>
<dbReference type="HOGENOM" id="CLU_066593_0_0_10"/>
<proteinExistence type="predicted"/>
<dbReference type="KEGG" id="ppn:Palpr_0123"/>
<dbReference type="SUPFAM" id="SSF48452">
    <property type="entry name" value="TPR-like"/>
    <property type="match status" value="1"/>
</dbReference>
<keyword evidence="2" id="KW-1185">Reference proteome</keyword>
<accession>E4T095</accession>
<dbReference type="EMBL" id="CP002345">
    <property type="protein sequence ID" value="ADQ78285.1"/>
    <property type="molecule type" value="Genomic_DNA"/>
</dbReference>
<reference key="1">
    <citation type="submission" date="2010-11" db="EMBL/GenBank/DDBJ databases">
        <title>The complete genome of Paludibacter propionicigenes DSM 17365.</title>
        <authorList>
            <consortium name="US DOE Joint Genome Institute (JGI-PGF)"/>
            <person name="Lucas S."/>
            <person name="Copeland A."/>
            <person name="Lapidus A."/>
            <person name="Bruce D."/>
            <person name="Goodwin L."/>
            <person name="Pitluck S."/>
            <person name="Kyrpides N."/>
            <person name="Mavromatis K."/>
            <person name="Ivanova N."/>
            <person name="Munk A.C."/>
            <person name="Brettin T."/>
            <person name="Detter J.C."/>
            <person name="Han C."/>
            <person name="Tapia R."/>
            <person name="Land M."/>
            <person name="Hauser L."/>
            <person name="Markowitz V."/>
            <person name="Cheng J.-F."/>
            <person name="Hugenholtz P."/>
            <person name="Woyke T."/>
            <person name="Wu D."/>
            <person name="Gronow S."/>
            <person name="Wellnitz S."/>
            <person name="Brambilla E."/>
            <person name="Klenk H.-P."/>
            <person name="Eisen J.A."/>
        </authorList>
    </citation>
    <scope>NUCLEOTIDE SEQUENCE</scope>
    <source>
        <strain>WB4</strain>
    </source>
</reference>
<evidence type="ECO:0008006" key="3">
    <source>
        <dbReference type="Google" id="ProtNLM"/>
    </source>
</evidence>
<dbReference type="STRING" id="694427.Palpr_0123"/>
<dbReference type="PROSITE" id="PS51257">
    <property type="entry name" value="PROKAR_LIPOPROTEIN"/>
    <property type="match status" value="1"/>
</dbReference>
<reference evidence="1 2" key="2">
    <citation type="journal article" date="2011" name="Stand. Genomic Sci.">
        <title>Complete genome sequence of Paludibacter propionicigenes type strain (WB4).</title>
        <authorList>
            <person name="Gronow S."/>
            <person name="Munk C."/>
            <person name="Lapidus A."/>
            <person name="Nolan M."/>
            <person name="Lucas S."/>
            <person name="Hammon N."/>
            <person name="Deshpande S."/>
            <person name="Cheng J.F."/>
            <person name="Tapia R."/>
            <person name="Han C."/>
            <person name="Goodwin L."/>
            <person name="Pitluck S."/>
            <person name="Liolios K."/>
            <person name="Ivanova N."/>
            <person name="Mavromatis K."/>
            <person name="Mikhailova N."/>
            <person name="Pati A."/>
            <person name="Chen A."/>
            <person name="Palaniappan K."/>
            <person name="Land M."/>
            <person name="Hauser L."/>
            <person name="Chang Y.J."/>
            <person name="Jeffries C.D."/>
            <person name="Brambilla E."/>
            <person name="Rohde M."/>
            <person name="Goker M."/>
            <person name="Detter J.C."/>
            <person name="Woyke T."/>
            <person name="Bristow J."/>
            <person name="Eisen J.A."/>
            <person name="Markowitz V."/>
            <person name="Hugenholtz P."/>
            <person name="Kyrpides N.C."/>
            <person name="Klenk H.P."/>
        </authorList>
    </citation>
    <scope>NUCLEOTIDE SEQUENCE [LARGE SCALE GENOMIC DNA]</scope>
    <source>
        <strain evidence="2">DSM 17365 / JCM 13257 / WB4</strain>
    </source>
</reference>
<name>E4T095_PALPW</name>
<dbReference type="Proteomes" id="UP000008718">
    <property type="component" value="Chromosome"/>
</dbReference>
<dbReference type="OrthoDB" id="1115705at2"/>